<dbReference type="AlphaFoldDB" id="A0A409WCZ9"/>
<proteinExistence type="predicted"/>
<comment type="caution">
    <text evidence="2">The sequence shown here is derived from an EMBL/GenBank/DDBJ whole genome shotgun (WGS) entry which is preliminary data.</text>
</comment>
<reference evidence="2 3" key="1">
    <citation type="journal article" date="2018" name="Evol. Lett.">
        <title>Horizontal gene cluster transfer increased hallucinogenic mushroom diversity.</title>
        <authorList>
            <person name="Reynolds H.T."/>
            <person name="Vijayakumar V."/>
            <person name="Gluck-Thaler E."/>
            <person name="Korotkin H.B."/>
            <person name="Matheny P.B."/>
            <person name="Slot J.C."/>
        </authorList>
    </citation>
    <scope>NUCLEOTIDE SEQUENCE [LARGE SCALE GENOMIC DNA]</scope>
    <source>
        <strain evidence="2 3">2631</strain>
    </source>
</reference>
<keyword evidence="3" id="KW-1185">Reference proteome</keyword>
<feature type="region of interest" description="Disordered" evidence="1">
    <location>
        <begin position="138"/>
        <end position="173"/>
    </location>
</feature>
<dbReference type="InParanoid" id="A0A409WCZ9"/>
<dbReference type="EMBL" id="NHYD01003518">
    <property type="protein sequence ID" value="PPQ76369.1"/>
    <property type="molecule type" value="Genomic_DNA"/>
</dbReference>
<organism evidence="2 3">
    <name type="scientific">Psilocybe cyanescens</name>
    <dbReference type="NCBI Taxonomy" id="93625"/>
    <lineage>
        <taxon>Eukaryota</taxon>
        <taxon>Fungi</taxon>
        <taxon>Dikarya</taxon>
        <taxon>Basidiomycota</taxon>
        <taxon>Agaricomycotina</taxon>
        <taxon>Agaricomycetes</taxon>
        <taxon>Agaricomycetidae</taxon>
        <taxon>Agaricales</taxon>
        <taxon>Agaricineae</taxon>
        <taxon>Strophariaceae</taxon>
        <taxon>Psilocybe</taxon>
    </lineage>
</organism>
<feature type="non-terminal residue" evidence="2">
    <location>
        <position position="183"/>
    </location>
</feature>
<sequence>MSSIPRETFRHLQKAWDLAHTAPFVEDQPTHENARALLKRMQKYLSNHLSQYDDAEYVESAFAIRVRRTLGQRIFQFVSTGSSIYRMYHPYFLCGPFTPENTILWEVQDLASAAGLGIAPSIAPPVIRPTQAIASATELEVSKQRSQGKGKARAPTPPSPLASPNLVLNRQPSLRPQDLLELI</sequence>
<dbReference type="Proteomes" id="UP000283269">
    <property type="component" value="Unassembled WGS sequence"/>
</dbReference>
<evidence type="ECO:0000256" key="1">
    <source>
        <dbReference type="SAM" id="MobiDB-lite"/>
    </source>
</evidence>
<gene>
    <name evidence="2" type="ORF">CVT25_005404</name>
</gene>
<name>A0A409WCZ9_PSICY</name>
<evidence type="ECO:0000313" key="2">
    <source>
        <dbReference type="EMBL" id="PPQ76369.1"/>
    </source>
</evidence>
<evidence type="ECO:0000313" key="3">
    <source>
        <dbReference type="Proteomes" id="UP000283269"/>
    </source>
</evidence>
<accession>A0A409WCZ9</accession>
<protein>
    <submittedName>
        <fullName evidence="2">Uncharacterized protein</fullName>
    </submittedName>
</protein>